<keyword evidence="1" id="KW-0479">Metal-binding</keyword>
<dbReference type="SUPFAM" id="SSF57667">
    <property type="entry name" value="beta-beta-alpha zinc fingers"/>
    <property type="match status" value="1"/>
</dbReference>
<feature type="compositionally biased region" description="Acidic residues" evidence="2">
    <location>
        <begin position="288"/>
        <end position="307"/>
    </location>
</feature>
<evidence type="ECO:0000256" key="2">
    <source>
        <dbReference type="SAM" id="MobiDB-lite"/>
    </source>
</evidence>
<keyword evidence="1" id="KW-0862">Zinc</keyword>
<dbReference type="PROSITE" id="PS00028">
    <property type="entry name" value="ZINC_FINGER_C2H2_1"/>
    <property type="match status" value="2"/>
</dbReference>
<feature type="domain" description="C2H2-type" evidence="3">
    <location>
        <begin position="240"/>
        <end position="263"/>
    </location>
</feature>
<evidence type="ECO:0000259" key="3">
    <source>
        <dbReference type="PROSITE" id="PS50157"/>
    </source>
</evidence>
<dbReference type="Proteomes" id="UP001158576">
    <property type="component" value="Chromosome PAR"/>
</dbReference>
<feature type="region of interest" description="Disordered" evidence="2">
    <location>
        <begin position="66"/>
        <end position="106"/>
    </location>
</feature>
<proteinExistence type="predicted"/>
<dbReference type="InterPro" id="IPR036236">
    <property type="entry name" value="Znf_C2H2_sf"/>
</dbReference>
<accession>A0ABN7RRN9</accession>
<dbReference type="Gene3D" id="3.30.160.60">
    <property type="entry name" value="Classic Zinc Finger"/>
    <property type="match status" value="2"/>
</dbReference>
<dbReference type="PROSITE" id="PS50157">
    <property type="entry name" value="ZINC_FINGER_C2H2_2"/>
    <property type="match status" value="2"/>
</dbReference>
<evidence type="ECO:0000256" key="1">
    <source>
        <dbReference type="PROSITE-ProRule" id="PRU00042"/>
    </source>
</evidence>
<evidence type="ECO:0000313" key="5">
    <source>
        <dbReference type="Proteomes" id="UP001158576"/>
    </source>
</evidence>
<dbReference type="InterPro" id="IPR013087">
    <property type="entry name" value="Znf_C2H2_type"/>
</dbReference>
<organism evidence="4 5">
    <name type="scientific">Oikopleura dioica</name>
    <name type="common">Tunicate</name>
    <dbReference type="NCBI Taxonomy" id="34765"/>
    <lineage>
        <taxon>Eukaryota</taxon>
        <taxon>Metazoa</taxon>
        <taxon>Chordata</taxon>
        <taxon>Tunicata</taxon>
        <taxon>Appendicularia</taxon>
        <taxon>Copelata</taxon>
        <taxon>Oikopleuridae</taxon>
        <taxon>Oikopleura</taxon>
    </lineage>
</organism>
<dbReference type="EMBL" id="OU015568">
    <property type="protein sequence ID" value="CAG5084294.1"/>
    <property type="molecule type" value="Genomic_DNA"/>
</dbReference>
<reference evidence="4 5" key="1">
    <citation type="submission" date="2021-04" db="EMBL/GenBank/DDBJ databases">
        <authorList>
            <person name="Bliznina A."/>
        </authorList>
    </citation>
    <scope>NUCLEOTIDE SEQUENCE [LARGE SCALE GENOMIC DNA]</scope>
</reference>
<dbReference type="PANTHER" id="PTHR46451:SF1">
    <property type="entry name" value="RAS-RESPONSIVE ELEMENT-BINDING PROTEIN 1"/>
    <property type="match status" value="1"/>
</dbReference>
<protein>
    <submittedName>
        <fullName evidence="4">Oidioi.mRNA.OKI2018_I69.PAR.g10604.t1.cds</fullName>
    </submittedName>
</protein>
<feature type="domain" description="C2H2-type" evidence="3">
    <location>
        <begin position="212"/>
        <end position="239"/>
    </location>
</feature>
<feature type="region of interest" description="Disordered" evidence="2">
    <location>
        <begin position="285"/>
        <end position="310"/>
    </location>
</feature>
<feature type="compositionally biased region" description="Polar residues" evidence="2">
    <location>
        <begin position="85"/>
        <end position="96"/>
    </location>
</feature>
<name>A0ABN7RRN9_OIKDI</name>
<evidence type="ECO:0000313" key="4">
    <source>
        <dbReference type="EMBL" id="CAG5084294.1"/>
    </source>
</evidence>
<dbReference type="Pfam" id="PF00096">
    <property type="entry name" value="zf-C2H2"/>
    <property type="match status" value="2"/>
</dbReference>
<dbReference type="PANTHER" id="PTHR46451">
    <property type="entry name" value="RAS-RESPONSIVE ELEMENT-BINDING PROTEIN 1"/>
    <property type="match status" value="1"/>
</dbReference>
<keyword evidence="1" id="KW-0863">Zinc-finger</keyword>
<dbReference type="InterPro" id="IPR052795">
    <property type="entry name" value="RREB1"/>
</dbReference>
<feature type="compositionally biased region" description="Polar residues" evidence="2">
    <location>
        <begin position="68"/>
        <end position="78"/>
    </location>
</feature>
<gene>
    <name evidence="4" type="ORF">OKIOD_LOCUS2162</name>
</gene>
<keyword evidence="5" id="KW-1185">Reference proteome</keyword>
<sequence length="355" mass="39446">MGNGPIPTINGIDYYQDPPELPKVPQIRQGKLVYNLAIKPAPSPTKPIDFKKANTLFKTQAIVREARANQTSESSTKTPPKVQFTVKSGNQSFKLTQKQKEKRDKPGVFVPLDTTSIPIASTTKVDSASVYVPTNVVNYEEVVTTPAILKTLPVIKSKNDKPSEQPVEVLPSNVLSSDYVEEIGMTYDEPAEPKTKNIKLKNLRANGKVDERPCPKCGKTFPWASSLRRHLLTHTGMKPYMCSLCRSRFTTKSNLERHVLRRHGIFDRESQAACVIKLSKEEMQAMAAEEEQNEEADEKEESMEGTEAENTVELMEHDGMIGDGLGQTVLVPVTEEEIAGGTFLVQHVPDQPVEN</sequence>
<dbReference type="SMART" id="SM00355">
    <property type="entry name" value="ZnF_C2H2"/>
    <property type="match status" value="2"/>
</dbReference>